<dbReference type="Pfam" id="PF13612">
    <property type="entry name" value="DDE_Tnp_1_3"/>
    <property type="match status" value="1"/>
</dbReference>
<proteinExistence type="predicted"/>
<gene>
    <name evidence="2" type="ORF">S12H4_15055</name>
</gene>
<reference evidence="2" key="1">
    <citation type="journal article" date="2014" name="Front. Microbiol.">
        <title>High frequency of phylogenetically diverse reductive dehalogenase-homologous genes in deep subseafloor sedimentary metagenomes.</title>
        <authorList>
            <person name="Kawai M."/>
            <person name="Futagami T."/>
            <person name="Toyoda A."/>
            <person name="Takaki Y."/>
            <person name="Nishi S."/>
            <person name="Hori S."/>
            <person name="Arai W."/>
            <person name="Tsubouchi T."/>
            <person name="Morono Y."/>
            <person name="Uchiyama I."/>
            <person name="Ito T."/>
            <person name="Fujiyama A."/>
            <person name="Inagaki F."/>
            <person name="Takami H."/>
        </authorList>
    </citation>
    <scope>NUCLEOTIDE SEQUENCE</scope>
    <source>
        <strain evidence="2">Expedition CK06-06</strain>
    </source>
</reference>
<evidence type="ECO:0000313" key="2">
    <source>
        <dbReference type="EMBL" id="GAI85681.1"/>
    </source>
</evidence>
<evidence type="ECO:0000259" key="1">
    <source>
        <dbReference type="Pfam" id="PF13612"/>
    </source>
</evidence>
<name>X1T2Q6_9ZZZZ</name>
<organism evidence="2">
    <name type="scientific">marine sediment metagenome</name>
    <dbReference type="NCBI Taxonomy" id="412755"/>
    <lineage>
        <taxon>unclassified sequences</taxon>
        <taxon>metagenomes</taxon>
        <taxon>ecological metagenomes</taxon>
    </lineage>
</organism>
<feature type="domain" description="Transposase DDE" evidence="1">
    <location>
        <begin position="9"/>
        <end position="155"/>
    </location>
</feature>
<feature type="non-terminal residue" evidence="2">
    <location>
        <position position="1"/>
    </location>
</feature>
<dbReference type="NCBIfam" id="NF033520">
    <property type="entry name" value="transpos_IS982"/>
    <property type="match status" value="1"/>
</dbReference>
<dbReference type="EMBL" id="BARW01007205">
    <property type="protein sequence ID" value="GAI85681.1"/>
    <property type="molecule type" value="Genomic_DNA"/>
</dbReference>
<dbReference type="AlphaFoldDB" id="X1T2Q6"/>
<comment type="caution">
    <text evidence="2">The sequence shown here is derived from an EMBL/GenBank/DDBJ whole genome shotgun (WGS) entry which is preliminary data.</text>
</comment>
<accession>X1T2Q6</accession>
<dbReference type="InterPro" id="IPR025668">
    <property type="entry name" value="Tnp_DDE_dom"/>
</dbReference>
<protein>
    <recommendedName>
        <fullName evidence="1">Transposase DDE domain-containing protein</fullName>
    </recommendedName>
</protein>
<sequence>ISSFMNEGENIYLVDSIPIPVCKIAREKSYKICKENFETAPDKGYSAVSKSWYIGYKLHLATSVRGIFSSMDLTKASVHDIHYLNEVKYSGITNCTLIGDKGYISEPIQLDLFNTRQIKLKTPLRSNQHDKEPFPFIFKKARKRIETLFSQLCDQQMLKRNYAKTKTGLSIRLLCKITYVTMLQYIKLLNNKPLNHLKYALAS</sequence>